<proteinExistence type="predicted"/>
<comment type="caution">
    <text evidence="2">The sequence shown here is derived from an EMBL/GenBank/DDBJ whole genome shotgun (WGS) entry which is preliminary data.</text>
</comment>
<dbReference type="Proteomes" id="UP001189429">
    <property type="component" value="Unassembled WGS sequence"/>
</dbReference>
<evidence type="ECO:0000313" key="2">
    <source>
        <dbReference type="EMBL" id="CAK0846043.1"/>
    </source>
</evidence>
<accession>A0ABN9TJA7</accession>
<dbReference type="EMBL" id="CAUYUJ010014788">
    <property type="protein sequence ID" value="CAK0846043.1"/>
    <property type="molecule type" value="Genomic_DNA"/>
</dbReference>
<keyword evidence="3" id="KW-1185">Reference proteome</keyword>
<sequence>MSEIVEFEVEMEKKGKGKDSGKGNGKGSHDEPLKGDGKNSNSRMRAVRVTGRNGAPVFVHFACSNCIRKCDNEAFDIEFDDGEWSAYLYSLMSLSSESRCGL</sequence>
<organism evidence="2 3">
    <name type="scientific">Prorocentrum cordatum</name>
    <dbReference type="NCBI Taxonomy" id="2364126"/>
    <lineage>
        <taxon>Eukaryota</taxon>
        <taxon>Sar</taxon>
        <taxon>Alveolata</taxon>
        <taxon>Dinophyceae</taxon>
        <taxon>Prorocentrales</taxon>
        <taxon>Prorocentraceae</taxon>
        <taxon>Prorocentrum</taxon>
    </lineage>
</organism>
<protein>
    <recommendedName>
        <fullName evidence="4">60S ribosomal export protein NMD3</fullName>
    </recommendedName>
</protein>
<evidence type="ECO:0008006" key="4">
    <source>
        <dbReference type="Google" id="ProtNLM"/>
    </source>
</evidence>
<evidence type="ECO:0000313" key="3">
    <source>
        <dbReference type="Proteomes" id="UP001189429"/>
    </source>
</evidence>
<name>A0ABN9TJA7_9DINO</name>
<feature type="compositionally biased region" description="Basic and acidic residues" evidence="1">
    <location>
        <begin position="10"/>
        <end position="37"/>
    </location>
</feature>
<evidence type="ECO:0000256" key="1">
    <source>
        <dbReference type="SAM" id="MobiDB-lite"/>
    </source>
</evidence>
<reference evidence="2" key="1">
    <citation type="submission" date="2023-10" db="EMBL/GenBank/DDBJ databases">
        <authorList>
            <person name="Chen Y."/>
            <person name="Shah S."/>
            <person name="Dougan E. K."/>
            <person name="Thang M."/>
            <person name="Chan C."/>
        </authorList>
    </citation>
    <scope>NUCLEOTIDE SEQUENCE [LARGE SCALE GENOMIC DNA]</scope>
</reference>
<feature type="region of interest" description="Disordered" evidence="1">
    <location>
        <begin position="10"/>
        <end position="45"/>
    </location>
</feature>
<gene>
    <name evidence="2" type="ORF">PCOR1329_LOCUS39650</name>
</gene>